<sequence>MTGTDLAERYGTPPAWRRRALLGAVAAVVLAFGVWLAWTSWVQASPEVSSGGLRYEVVDDSTVSATFTVDRTDPDVTATCQLRAYAPDKSIVGAISTEVEVGAGGQVTTQFRTTSRATAVELIGCTAPGQSRPR</sequence>
<feature type="transmembrane region" description="Helical" evidence="1">
    <location>
        <begin position="20"/>
        <end position="38"/>
    </location>
</feature>
<proteinExistence type="predicted"/>
<evidence type="ECO:0000313" key="2">
    <source>
        <dbReference type="EMBL" id="GAA5146170.1"/>
    </source>
</evidence>
<evidence type="ECO:0008006" key="4">
    <source>
        <dbReference type="Google" id="ProtNLM"/>
    </source>
</evidence>
<protein>
    <recommendedName>
        <fullName evidence="4">DUF4307 domain-containing protein</fullName>
    </recommendedName>
</protein>
<reference evidence="3" key="1">
    <citation type="journal article" date="2019" name="Int. J. Syst. Evol. Microbiol.">
        <title>The Global Catalogue of Microorganisms (GCM) 10K type strain sequencing project: providing services to taxonomists for standard genome sequencing and annotation.</title>
        <authorList>
            <consortium name="The Broad Institute Genomics Platform"/>
            <consortium name="The Broad Institute Genome Sequencing Center for Infectious Disease"/>
            <person name="Wu L."/>
            <person name="Ma J."/>
        </authorList>
    </citation>
    <scope>NUCLEOTIDE SEQUENCE [LARGE SCALE GENOMIC DNA]</scope>
    <source>
        <strain evidence="3">JCM 18459</strain>
    </source>
</reference>
<dbReference type="RefSeq" id="WP_345456855.1">
    <property type="nucleotide sequence ID" value="NZ_BAABKG010000002.1"/>
</dbReference>
<keyword evidence="3" id="KW-1185">Reference proteome</keyword>
<dbReference type="Proteomes" id="UP001500221">
    <property type="component" value="Unassembled WGS sequence"/>
</dbReference>
<evidence type="ECO:0000313" key="3">
    <source>
        <dbReference type="Proteomes" id="UP001500221"/>
    </source>
</evidence>
<dbReference type="Pfam" id="PF14155">
    <property type="entry name" value="DUF4307"/>
    <property type="match status" value="1"/>
</dbReference>
<keyword evidence="1" id="KW-0812">Transmembrane</keyword>
<keyword evidence="1" id="KW-0472">Membrane</keyword>
<organism evidence="2 3">
    <name type="scientific">Nocardioides marinquilinus</name>
    <dbReference type="NCBI Taxonomy" id="1210400"/>
    <lineage>
        <taxon>Bacteria</taxon>
        <taxon>Bacillati</taxon>
        <taxon>Actinomycetota</taxon>
        <taxon>Actinomycetes</taxon>
        <taxon>Propionibacteriales</taxon>
        <taxon>Nocardioidaceae</taxon>
        <taxon>Nocardioides</taxon>
    </lineage>
</organism>
<gene>
    <name evidence="2" type="ORF">GCM10023340_16680</name>
</gene>
<keyword evidence="1" id="KW-1133">Transmembrane helix</keyword>
<dbReference type="InterPro" id="IPR025443">
    <property type="entry name" value="DUF4307"/>
</dbReference>
<evidence type="ECO:0000256" key="1">
    <source>
        <dbReference type="SAM" id="Phobius"/>
    </source>
</evidence>
<name>A0ABP9PGH2_9ACTN</name>
<dbReference type="EMBL" id="BAABKG010000002">
    <property type="protein sequence ID" value="GAA5146170.1"/>
    <property type="molecule type" value="Genomic_DNA"/>
</dbReference>
<accession>A0ABP9PGH2</accession>
<comment type="caution">
    <text evidence="2">The sequence shown here is derived from an EMBL/GenBank/DDBJ whole genome shotgun (WGS) entry which is preliminary data.</text>
</comment>